<keyword evidence="4" id="KW-1185">Reference proteome</keyword>
<accession>A0A5M6ZIP1</accession>
<evidence type="ECO:0000256" key="1">
    <source>
        <dbReference type="SAM" id="Phobius"/>
    </source>
</evidence>
<protein>
    <submittedName>
        <fullName evidence="3">DUF4974 domain-containing protein</fullName>
    </submittedName>
</protein>
<dbReference type="EMBL" id="VWOJ01000002">
    <property type="protein sequence ID" value="KAA5803567.1"/>
    <property type="molecule type" value="Genomic_DNA"/>
</dbReference>
<dbReference type="InterPro" id="IPR012373">
    <property type="entry name" value="Ferrdict_sens_TM"/>
</dbReference>
<evidence type="ECO:0000313" key="3">
    <source>
        <dbReference type="EMBL" id="KAA5803567.1"/>
    </source>
</evidence>
<gene>
    <name evidence="3" type="ORF">F1654_07115</name>
</gene>
<dbReference type="Proteomes" id="UP000325122">
    <property type="component" value="Unassembled WGS sequence"/>
</dbReference>
<dbReference type="Gene3D" id="2.60.120.1440">
    <property type="match status" value="1"/>
</dbReference>
<proteinExistence type="predicted"/>
<dbReference type="AlphaFoldDB" id="A0A5M6ZIP1"/>
<sequence length="352" mass="37930">MSEAMRLRAEYGPIPQDALEAAAWWHELLDEADGDIDIAAQFDAWLEASADHDAAWRRVTRAWEGASQAAADPAVLAHRRRALAPRPHYARMAAVAAGLCLATALAAFAVTGLHMGAPAPGEAVQTAQAVPGEFVTSLGQRSTVVLDDGSRVELNTASRIIVSMEGVERHVRLAEGQALFDVAADPARPFVVEAGNRRITALGTVFDVRVGDAEPSVQVTMLEGLTRVERARTAPPVDGAGEEPSFELSGGEQLIVRPAAAPQRREVDAARVTSWRHGWLVFENEPLSEAVAEMNRYARRNIVLDSPGLADLRVSGVFTAGRSELFIEALQSAYNLRVARTEADYIVLARAE</sequence>
<dbReference type="PIRSF" id="PIRSF018266">
    <property type="entry name" value="FecR"/>
    <property type="match status" value="1"/>
</dbReference>
<dbReference type="Gene3D" id="3.55.50.30">
    <property type="match status" value="1"/>
</dbReference>
<feature type="transmembrane region" description="Helical" evidence="1">
    <location>
        <begin position="89"/>
        <end position="110"/>
    </location>
</feature>
<reference evidence="3 4" key="1">
    <citation type="submission" date="2019-09" db="EMBL/GenBank/DDBJ databases">
        <authorList>
            <person name="Kevbrin V."/>
            <person name="Grouzdev D.S."/>
        </authorList>
    </citation>
    <scope>NUCLEOTIDE SEQUENCE [LARGE SCALE GENOMIC DNA]</scope>
    <source>
        <strain evidence="3 4">G-192</strain>
    </source>
</reference>
<evidence type="ECO:0000259" key="2">
    <source>
        <dbReference type="Pfam" id="PF04773"/>
    </source>
</evidence>
<feature type="domain" description="FecR protein" evidence="2">
    <location>
        <begin position="135"/>
        <end position="224"/>
    </location>
</feature>
<keyword evidence="1" id="KW-0472">Membrane</keyword>
<dbReference type="GO" id="GO:0016989">
    <property type="term" value="F:sigma factor antagonist activity"/>
    <property type="evidence" value="ECO:0007669"/>
    <property type="project" value="TreeGrafter"/>
</dbReference>
<dbReference type="Pfam" id="PF04773">
    <property type="entry name" value="FecR"/>
    <property type="match status" value="1"/>
</dbReference>
<dbReference type="PANTHER" id="PTHR30273">
    <property type="entry name" value="PERIPLASMIC SIGNAL SENSOR AND SIGMA FACTOR ACTIVATOR FECR-RELATED"/>
    <property type="match status" value="1"/>
</dbReference>
<dbReference type="PANTHER" id="PTHR30273:SF2">
    <property type="entry name" value="PROTEIN FECR"/>
    <property type="match status" value="1"/>
</dbReference>
<name>A0A5M6ZIP1_9PROT</name>
<dbReference type="InterPro" id="IPR006860">
    <property type="entry name" value="FecR"/>
</dbReference>
<comment type="caution">
    <text evidence="3">The sequence shown here is derived from an EMBL/GenBank/DDBJ whole genome shotgun (WGS) entry which is preliminary data.</text>
</comment>
<evidence type="ECO:0000313" key="4">
    <source>
        <dbReference type="Proteomes" id="UP000325122"/>
    </source>
</evidence>
<keyword evidence="1" id="KW-0812">Transmembrane</keyword>
<keyword evidence="1" id="KW-1133">Transmembrane helix</keyword>
<organism evidence="3 4">
    <name type="scientific">Alkalicaulis satelles</name>
    <dbReference type="NCBI Taxonomy" id="2609175"/>
    <lineage>
        <taxon>Bacteria</taxon>
        <taxon>Pseudomonadati</taxon>
        <taxon>Pseudomonadota</taxon>
        <taxon>Alphaproteobacteria</taxon>
        <taxon>Maricaulales</taxon>
        <taxon>Maricaulaceae</taxon>
        <taxon>Alkalicaulis</taxon>
    </lineage>
</organism>